<organism evidence="1 2">
    <name type="scientific">Smallanthus sonchifolius</name>
    <dbReference type="NCBI Taxonomy" id="185202"/>
    <lineage>
        <taxon>Eukaryota</taxon>
        <taxon>Viridiplantae</taxon>
        <taxon>Streptophyta</taxon>
        <taxon>Embryophyta</taxon>
        <taxon>Tracheophyta</taxon>
        <taxon>Spermatophyta</taxon>
        <taxon>Magnoliopsida</taxon>
        <taxon>eudicotyledons</taxon>
        <taxon>Gunneridae</taxon>
        <taxon>Pentapetalae</taxon>
        <taxon>asterids</taxon>
        <taxon>campanulids</taxon>
        <taxon>Asterales</taxon>
        <taxon>Asteraceae</taxon>
        <taxon>Asteroideae</taxon>
        <taxon>Heliantheae alliance</taxon>
        <taxon>Millerieae</taxon>
        <taxon>Smallanthus</taxon>
    </lineage>
</organism>
<reference evidence="1 2" key="2">
    <citation type="journal article" date="2022" name="Mol. Ecol. Resour.">
        <title>The genomes of chicory, endive, great burdock and yacon provide insights into Asteraceae paleo-polyploidization history and plant inulin production.</title>
        <authorList>
            <person name="Fan W."/>
            <person name="Wang S."/>
            <person name="Wang H."/>
            <person name="Wang A."/>
            <person name="Jiang F."/>
            <person name="Liu H."/>
            <person name="Zhao H."/>
            <person name="Xu D."/>
            <person name="Zhang Y."/>
        </authorList>
    </citation>
    <scope>NUCLEOTIDE SEQUENCE [LARGE SCALE GENOMIC DNA]</scope>
    <source>
        <strain evidence="2">cv. Yunnan</strain>
        <tissue evidence="1">Leaves</tissue>
    </source>
</reference>
<reference evidence="2" key="1">
    <citation type="journal article" date="2022" name="Mol. Ecol. Resour.">
        <title>The genomes of chicory, endive, great burdock and yacon provide insights into Asteraceae palaeo-polyploidization history and plant inulin production.</title>
        <authorList>
            <person name="Fan W."/>
            <person name="Wang S."/>
            <person name="Wang H."/>
            <person name="Wang A."/>
            <person name="Jiang F."/>
            <person name="Liu H."/>
            <person name="Zhao H."/>
            <person name="Xu D."/>
            <person name="Zhang Y."/>
        </authorList>
    </citation>
    <scope>NUCLEOTIDE SEQUENCE [LARGE SCALE GENOMIC DNA]</scope>
    <source>
        <strain evidence="2">cv. Yunnan</strain>
    </source>
</reference>
<protein>
    <submittedName>
        <fullName evidence="1">Uncharacterized protein</fullName>
    </submittedName>
</protein>
<proteinExistence type="predicted"/>
<comment type="caution">
    <text evidence="1">The sequence shown here is derived from an EMBL/GenBank/DDBJ whole genome shotgun (WGS) entry which is preliminary data.</text>
</comment>
<gene>
    <name evidence="1" type="ORF">L1987_63650</name>
</gene>
<sequence length="134" mass="14812">MEKFALSYTILHCKENVVKECEEEAGIPRCISIRLFNLHGFFHATEYKFTATSHATKPAVPLMMLNTFRIVFFPDVPVFSQLLKGIPNNSQPCQVTQAKPAASDLPSVFFSSSSPCEKSIGGVVLELNCAVPLF</sequence>
<dbReference type="Proteomes" id="UP001056120">
    <property type="component" value="Linkage Group LG21"/>
</dbReference>
<keyword evidence="2" id="KW-1185">Reference proteome</keyword>
<dbReference type="EMBL" id="CM042038">
    <property type="protein sequence ID" value="KAI3732445.1"/>
    <property type="molecule type" value="Genomic_DNA"/>
</dbReference>
<accession>A0ACB9CDW3</accession>
<evidence type="ECO:0000313" key="1">
    <source>
        <dbReference type="EMBL" id="KAI3732445.1"/>
    </source>
</evidence>
<name>A0ACB9CDW3_9ASTR</name>
<evidence type="ECO:0000313" key="2">
    <source>
        <dbReference type="Proteomes" id="UP001056120"/>
    </source>
</evidence>